<dbReference type="AlphaFoldDB" id="A0A026VZN3"/>
<proteinExistence type="predicted"/>
<dbReference type="EMBL" id="KK107528">
    <property type="protein sequence ID" value="EZA49263.1"/>
    <property type="molecule type" value="Genomic_DNA"/>
</dbReference>
<protein>
    <submittedName>
        <fullName evidence="2">Uncharacterized protein</fullName>
    </submittedName>
</protein>
<dbReference type="PANTHER" id="PTHR47326">
    <property type="entry name" value="TRANSPOSABLE ELEMENT TC3 TRANSPOSASE-LIKE PROTEIN"/>
    <property type="match status" value="1"/>
</dbReference>
<accession>A0A026VZN3</accession>
<evidence type="ECO:0000313" key="2">
    <source>
        <dbReference type="EMBL" id="EZA49263.1"/>
    </source>
</evidence>
<dbReference type="PANTHER" id="PTHR47326:SF1">
    <property type="entry name" value="HTH PSQ-TYPE DOMAIN-CONTAINING PROTEIN"/>
    <property type="match status" value="1"/>
</dbReference>
<dbReference type="Proteomes" id="UP000053097">
    <property type="component" value="Unassembled WGS sequence"/>
</dbReference>
<feature type="compositionally biased region" description="Low complexity" evidence="1">
    <location>
        <begin position="83"/>
        <end position="94"/>
    </location>
</feature>
<sequence length="114" mass="12967">MECVRANSRTSTRQVASEVGCSNRSVWNIFHEHNLHPFKLTKVQDLAPGDPPQRLHYCQWLNALERTLISCRSFAPRMKKASPGKTRSTPTTSTTERRKTRTSCMCGATNKNFL</sequence>
<name>A0A026VZN3_OOCBI</name>
<feature type="region of interest" description="Disordered" evidence="1">
    <location>
        <begin position="78"/>
        <end position="101"/>
    </location>
</feature>
<evidence type="ECO:0000256" key="1">
    <source>
        <dbReference type="SAM" id="MobiDB-lite"/>
    </source>
</evidence>
<organism evidence="2 3">
    <name type="scientific">Ooceraea biroi</name>
    <name type="common">Clonal raider ant</name>
    <name type="synonym">Cerapachys biroi</name>
    <dbReference type="NCBI Taxonomy" id="2015173"/>
    <lineage>
        <taxon>Eukaryota</taxon>
        <taxon>Metazoa</taxon>
        <taxon>Ecdysozoa</taxon>
        <taxon>Arthropoda</taxon>
        <taxon>Hexapoda</taxon>
        <taxon>Insecta</taxon>
        <taxon>Pterygota</taxon>
        <taxon>Neoptera</taxon>
        <taxon>Endopterygota</taxon>
        <taxon>Hymenoptera</taxon>
        <taxon>Apocrita</taxon>
        <taxon>Aculeata</taxon>
        <taxon>Formicoidea</taxon>
        <taxon>Formicidae</taxon>
        <taxon>Dorylinae</taxon>
        <taxon>Ooceraea</taxon>
    </lineage>
</organism>
<keyword evidence="3" id="KW-1185">Reference proteome</keyword>
<gene>
    <name evidence="2" type="ORF">X777_12459</name>
</gene>
<evidence type="ECO:0000313" key="3">
    <source>
        <dbReference type="Proteomes" id="UP000053097"/>
    </source>
</evidence>
<dbReference type="OrthoDB" id="7697827at2759"/>
<reference evidence="2 3" key="1">
    <citation type="journal article" date="2014" name="Curr. Biol.">
        <title>The genome of the clonal raider ant Cerapachys biroi.</title>
        <authorList>
            <person name="Oxley P.R."/>
            <person name="Ji L."/>
            <person name="Fetter-Pruneda I."/>
            <person name="McKenzie S.K."/>
            <person name="Li C."/>
            <person name="Hu H."/>
            <person name="Zhang G."/>
            <person name="Kronauer D.J."/>
        </authorList>
    </citation>
    <scope>NUCLEOTIDE SEQUENCE [LARGE SCALE GENOMIC DNA]</scope>
</reference>